<dbReference type="InterPro" id="IPR000182">
    <property type="entry name" value="GNAT_dom"/>
</dbReference>
<dbReference type="Proteomes" id="UP000060513">
    <property type="component" value="Chromosome"/>
</dbReference>
<dbReference type="PANTHER" id="PTHR43792">
    <property type="entry name" value="GNAT FAMILY, PUTATIVE (AFU_ORTHOLOGUE AFUA_3G00765)-RELATED-RELATED"/>
    <property type="match status" value="1"/>
</dbReference>
<evidence type="ECO:0000313" key="2">
    <source>
        <dbReference type="EMBL" id="ALC18437.1"/>
    </source>
</evidence>
<dbReference type="OrthoDB" id="5125488at2"/>
<dbReference type="Gene3D" id="3.40.630.30">
    <property type="match status" value="1"/>
</dbReference>
<dbReference type="SUPFAM" id="SSF55729">
    <property type="entry name" value="Acyl-CoA N-acyltransferases (Nat)"/>
    <property type="match status" value="1"/>
</dbReference>
<dbReference type="KEGG" id="spri:SPRI_0131"/>
<sequence>MPRLEPLHAGHADALLAFERDNRAYFAAHVPDRGDDYFTHFAARLAALLAEQAAGICRFHVLVDDAGAIVGRVNLVDLVDGGAELGFRVAEKAAGKGLATTAVQQVCTLAATAYGLNTLHAAATVANTGSRTVLTRNGFTETGTTVLDGHPALRFTRPLTPPAPA</sequence>
<dbReference type="GeneID" id="97231754"/>
<dbReference type="InterPro" id="IPR051531">
    <property type="entry name" value="N-acetyltransferase"/>
</dbReference>
<dbReference type="Pfam" id="PF13302">
    <property type="entry name" value="Acetyltransf_3"/>
    <property type="match status" value="1"/>
</dbReference>
<organism evidence="3">
    <name type="scientific">Streptomyces pristinaespiralis</name>
    <dbReference type="NCBI Taxonomy" id="38300"/>
    <lineage>
        <taxon>Bacteria</taxon>
        <taxon>Bacillati</taxon>
        <taxon>Actinomycetota</taxon>
        <taxon>Actinomycetes</taxon>
        <taxon>Kitasatosporales</taxon>
        <taxon>Streptomycetaceae</taxon>
        <taxon>Streptomyces</taxon>
    </lineage>
</organism>
<dbReference type="AlphaFoldDB" id="A0A0M4DCX9"/>
<dbReference type="PROSITE" id="PS51186">
    <property type="entry name" value="GNAT"/>
    <property type="match status" value="1"/>
</dbReference>
<reference evidence="3 4" key="1">
    <citation type="submission" date="2015-08" db="EMBL/GenBank/DDBJ databases">
        <title>Genome sequence of the pristinamycin over-producing bacterium Streptomyces pristinaespiralis HCCB10218.</title>
        <authorList>
            <person name="Tian J."/>
            <person name="Yang J."/>
            <person name="Li L."/>
            <person name="Ruan L."/>
            <person name="Wei W."/>
            <person name="Zheng G."/>
            <person name="Wei Z."/>
            <person name="Yang S."/>
            <person name="Ge M."/>
            <person name="Jiang W."/>
            <person name="Lu Y."/>
        </authorList>
    </citation>
    <scope>NUCLEOTIDE SEQUENCE [LARGE SCALE GENOMIC DNA]</scope>
    <source>
        <strain evidence="3 4">HCCB 10218</strain>
    </source>
</reference>
<dbReference type="GO" id="GO:0016747">
    <property type="term" value="F:acyltransferase activity, transferring groups other than amino-acyl groups"/>
    <property type="evidence" value="ECO:0007669"/>
    <property type="project" value="InterPro"/>
</dbReference>
<protein>
    <submittedName>
        <fullName evidence="3">GCN5 family acetyltransferase</fullName>
    </submittedName>
</protein>
<evidence type="ECO:0000313" key="3">
    <source>
        <dbReference type="EMBL" id="ALC25528.1"/>
    </source>
</evidence>
<evidence type="ECO:0000313" key="4">
    <source>
        <dbReference type="Proteomes" id="UP000060513"/>
    </source>
</evidence>
<dbReference type="STRING" id="38300.SPRI_0131"/>
<keyword evidence="3" id="KW-0808">Transferase</keyword>
<proteinExistence type="predicted"/>
<evidence type="ECO:0000259" key="1">
    <source>
        <dbReference type="PROSITE" id="PS51186"/>
    </source>
</evidence>
<dbReference type="InterPro" id="IPR016181">
    <property type="entry name" value="Acyl_CoA_acyltransferase"/>
</dbReference>
<dbReference type="PATRIC" id="fig|38300.4.peg.141"/>
<gene>
    <name evidence="2" type="ORF">SPRI_0131</name>
    <name evidence="3" type="ORF">SPRI_7222</name>
</gene>
<dbReference type="KEGG" id="spri:SPRI_7222"/>
<dbReference type="RefSeq" id="WP_005321979.1">
    <property type="nucleotide sequence ID" value="NZ_CP011340.1"/>
</dbReference>
<dbReference type="EMBL" id="CP011340">
    <property type="protein sequence ID" value="ALC18437.1"/>
    <property type="molecule type" value="Genomic_DNA"/>
</dbReference>
<name>A0A0M4DCX9_STRPR</name>
<dbReference type="EMBL" id="CP011340">
    <property type="protein sequence ID" value="ALC25528.1"/>
    <property type="molecule type" value="Genomic_DNA"/>
</dbReference>
<dbReference type="OMA" id="HVKFVHY"/>
<accession>A0A0M4DCX9</accession>
<feature type="domain" description="N-acetyltransferase" evidence="1">
    <location>
        <begin position="2"/>
        <end position="160"/>
    </location>
</feature>